<feature type="non-terminal residue" evidence="4">
    <location>
        <position position="307"/>
    </location>
</feature>
<proteinExistence type="inferred from homology"/>
<evidence type="ECO:0000313" key="5">
    <source>
        <dbReference type="Proteomes" id="UP001529510"/>
    </source>
</evidence>
<dbReference type="CDD" id="cd01647">
    <property type="entry name" value="RT_LTR"/>
    <property type="match status" value="1"/>
</dbReference>
<protein>
    <recommendedName>
        <fullName evidence="2">ribonuclease H</fullName>
        <ecNumber evidence="2">3.1.26.4</ecNumber>
    </recommendedName>
</protein>
<dbReference type="PANTHER" id="PTHR33064:SF29">
    <property type="entry name" value="PEPTIDASE A2 DOMAIN-CONTAINING PROTEIN-RELATED"/>
    <property type="match status" value="1"/>
</dbReference>
<keyword evidence="5" id="KW-1185">Reference proteome</keyword>
<gene>
    <name evidence="4" type="ORF">M9458_010466</name>
</gene>
<dbReference type="SUPFAM" id="SSF56672">
    <property type="entry name" value="DNA/RNA polymerases"/>
    <property type="match status" value="1"/>
</dbReference>
<dbReference type="EC" id="3.1.26.4" evidence="2"/>
<dbReference type="FunFam" id="3.10.20.370:FF:000001">
    <property type="entry name" value="Retrovirus-related Pol polyprotein from transposon 17.6-like protein"/>
    <property type="match status" value="1"/>
</dbReference>
<organism evidence="4 5">
    <name type="scientific">Cirrhinus mrigala</name>
    <name type="common">Mrigala</name>
    <dbReference type="NCBI Taxonomy" id="683832"/>
    <lineage>
        <taxon>Eukaryota</taxon>
        <taxon>Metazoa</taxon>
        <taxon>Chordata</taxon>
        <taxon>Craniata</taxon>
        <taxon>Vertebrata</taxon>
        <taxon>Euteleostomi</taxon>
        <taxon>Actinopterygii</taxon>
        <taxon>Neopterygii</taxon>
        <taxon>Teleostei</taxon>
        <taxon>Ostariophysi</taxon>
        <taxon>Cypriniformes</taxon>
        <taxon>Cyprinidae</taxon>
        <taxon>Labeoninae</taxon>
        <taxon>Labeonini</taxon>
        <taxon>Cirrhinus</taxon>
    </lineage>
</organism>
<evidence type="ECO:0000256" key="1">
    <source>
        <dbReference type="ARBA" id="ARBA00010879"/>
    </source>
</evidence>
<dbReference type="GO" id="GO:0004523">
    <property type="term" value="F:RNA-DNA hybrid ribonuclease activity"/>
    <property type="evidence" value="ECO:0007669"/>
    <property type="project" value="UniProtKB-EC"/>
</dbReference>
<evidence type="ECO:0000256" key="2">
    <source>
        <dbReference type="ARBA" id="ARBA00012180"/>
    </source>
</evidence>
<dbReference type="EMBL" id="JAMKFB020000005">
    <property type="protein sequence ID" value="KAL0192170.1"/>
    <property type="molecule type" value="Genomic_DNA"/>
</dbReference>
<dbReference type="InterPro" id="IPR041577">
    <property type="entry name" value="RT_RNaseH_2"/>
</dbReference>
<dbReference type="InterPro" id="IPR000477">
    <property type="entry name" value="RT_dom"/>
</dbReference>
<comment type="caution">
    <text evidence="4">The sequence shown here is derived from an EMBL/GenBank/DDBJ whole genome shotgun (WGS) entry which is preliminary data.</text>
</comment>
<sequence length="307" mass="34546">MPRVDELLDRLGGARFISTLDLTKGYWQVPLSVESREKTAFSTPSGHWQYCILPFGLHGAPATFQRMMDILLRPHQEYAAAYLDDVVIHSKSWEDHIIRLRRVLMELRRAGLTANPKCHLGLAEAKYLGYQIGHGLIEQQTAKVEAMQRSTRPTNKTQMLHPQFLLYSQPADKPDQKGAAKKTAFQTLKRVLSSSPVLHAPDFGCPFILQTDASDTSLGAVLSQTKGGEEHPVVYISRKFNPAETKYAAVEKEALAIKWALLELRYYLLGRKFTLVTDHAPLQSMSRAKDTNDRCNIGPELPMAMLM</sequence>
<dbReference type="PANTHER" id="PTHR33064">
    <property type="entry name" value="POL PROTEIN"/>
    <property type="match status" value="1"/>
</dbReference>
<dbReference type="InterPro" id="IPR043128">
    <property type="entry name" value="Rev_trsase/Diguanyl_cyclase"/>
</dbReference>
<evidence type="ECO:0000313" key="4">
    <source>
        <dbReference type="EMBL" id="KAL0192170.1"/>
    </source>
</evidence>
<dbReference type="CDD" id="cd09274">
    <property type="entry name" value="RNase_HI_RT_Ty3"/>
    <property type="match status" value="1"/>
</dbReference>
<dbReference type="Gene3D" id="3.10.10.10">
    <property type="entry name" value="HIV Type 1 Reverse Transcriptase, subunit A, domain 1"/>
    <property type="match status" value="1"/>
</dbReference>
<dbReference type="Gene3D" id="3.30.70.270">
    <property type="match status" value="1"/>
</dbReference>
<dbReference type="InterPro" id="IPR051320">
    <property type="entry name" value="Viral_Replic_Matur_Polypro"/>
</dbReference>
<feature type="domain" description="Reverse transcriptase" evidence="3">
    <location>
        <begin position="1"/>
        <end position="132"/>
    </location>
</feature>
<dbReference type="InterPro" id="IPR043502">
    <property type="entry name" value="DNA/RNA_pol_sf"/>
</dbReference>
<reference evidence="4 5" key="1">
    <citation type="submission" date="2024-05" db="EMBL/GenBank/DDBJ databases">
        <title>Genome sequencing and assembly of Indian major carp, Cirrhinus mrigala (Hamilton, 1822).</title>
        <authorList>
            <person name="Mohindra V."/>
            <person name="Chowdhury L.M."/>
            <person name="Lal K."/>
            <person name="Jena J.K."/>
        </authorList>
    </citation>
    <scope>NUCLEOTIDE SEQUENCE [LARGE SCALE GENOMIC DNA]</scope>
    <source>
        <strain evidence="4">CM1030</strain>
        <tissue evidence="4">Blood</tissue>
    </source>
</reference>
<comment type="similarity">
    <text evidence="1">Belongs to the beta type-B retroviral polymerase family. HERV class-II K(HML-2) pol subfamily.</text>
</comment>
<evidence type="ECO:0000259" key="3">
    <source>
        <dbReference type="PROSITE" id="PS50878"/>
    </source>
</evidence>
<dbReference type="Proteomes" id="UP001529510">
    <property type="component" value="Unassembled WGS sequence"/>
</dbReference>
<name>A0ABD0R302_CIRMR</name>
<dbReference type="AlphaFoldDB" id="A0ABD0R302"/>
<accession>A0ABD0R302</accession>
<dbReference type="Pfam" id="PF17919">
    <property type="entry name" value="RT_RNaseH_2"/>
    <property type="match status" value="1"/>
</dbReference>
<dbReference type="PROSITE" id="PS50878">
    <property type="entry name" value="RT_POL"/>
    <property type="match status" value="1"/>
</dbReference>
<dbReference type="Gene3D" id="3.10.20.370">
    <property type="match status" value="1"/>
</dbReference>
<dbReference type="Pfam" id="PF00078">
    <property type="entry name" value="RVT_1"/>
    <property type="match status" value="1"/>
</dbReference>